<name>A0A314Z4S2_PRUYE</name>
<organism evidence="1 2">
    <name type="scientific">Prunus yedoensis var. nudiflora</name>
    <dbReference type="NCBI Taxonomy" id="2094558"/>
    <lineage>
        <taxon>Eukaryota</taxon>
        <taxon>Viridiplantae</taxon>
        <taxon>Streptophyta</taxon>
        <taxon>Embryophyta</taxon>
        <taxon>Tracheophyta</taxon>
        <taxon>Spermatophyta</taxon>
        <taxon>Magnoliopsida</taxon>
        <taxon>eudicotyledons</taxon>
        <taxon>Gunneridae</taxon>
        <taxon>Pentapetalae</taxon>
        <taxon>rosids</taxon>
        <taxon>fabids</taxon>
        <taxon>Rosales</taxon>
        <taxon>Rosaceae</taxon>
        <taxon>Amygdaloideae</taxon>
        <taxon>Amygdaleae</taxon>
        <taxon>Prunus</taxon>
    </lineage>
</organism>
<dbReference type="Proteomes" id="UP000250321">
    <property type="component" value="Unassembled WGS sequence"/>
</dbReference>
<accession>A0A314Z4S2</accession>
<sequence length="61" mass="6339">MGLKAYGGAGASQSGTLNRATWLEVGRLSDPHPPIVAIAINGSDSLLFKIVLDLASQAYLL</sequence>
<protein>
    <submittedName>
        <fullName evidence="1">Uncharacterized protein</fullName>
    </submittedName>
</protein>
<evidence type="ECO:0000313" key="2">
    <source>
        <dbReference type="Proteomes" id="UP000250321"/>
    </source>
</evidence>
<comment type="caution">
    <text evidence="1">The sequence shown here is derived from an EMBL/GenBank/DDBJ whole genome shotgun (WGS) entry which is preliminary data.</text>
</comment>
<evidence type="ECO:0000313" key="1">
    <source>
        <dbReference type="EMBL" id="PQQ15205.1"/>
    </source>
</evidence>
<gene>
    <name evidence="1" type="ORF">Pyn_22442</name>
</gene>
<dbReference type="AlphaFoldDB" id="A0A314Z4S2"/>
<reference evidence="1 2" key="1">
    <citation type="submission" date="2018-02" db="EMBL/GenBank/DDBJ databases">
        <title>Draft genome of wild Prunus yedoensis var. nudiflora.</title>
        <authorList>
            <person name="Baek S."/>
            <person name="Kim J.-H."/>
            <person name="Choi K."/>
            <person name="Kim G.-B."/>
            <person name="Cho A."/>
            <person name="Jang H."/>
            <person name="Shin C.-H."/>
            <person name="Yu H.-J."/>
            <person name="Mun J.-H."/>
        </authorList>
    </citation>
    <scope>NUCLEOTIDE SEQUENCE [LARGE SCALE GENOMIC DNA]</scope>
    <source>
        <strain evidence="2">cv. Jeju island</strain>
        <tissue evidence="1">Leaf</tissue>
    </source>
</reference>
<proteinExistence type="predicted"/>
<dbReference type="EMBL" id="PJQY01000235">
    <property type="protein sequence ID" value="PQQ15205.1"/>
    <property type="molecule type" value="Genomic_DNA"/>
</dbReference>
<keyword evidence="2" id="KW-1185">Reference proteome</keyword>